<keyword evidence="2" id="KW-1185">Reference proteome</keyword>
<dbReference type="RefSeq" id="WP_204864188.1">
    <property type="nucleotide sequence ID" value="NZ_JACJKH010000014.1"/>
</dbReference>
<dbReference type="Proteomes" id="UP000775686">
    <property type="component" value="Unassembled WGS sequence"/>
</dbReference>
<name>A0ABS2EHK4_9FIRM</name>
<organism evidence="1 2">
    <name type="scientific">Drancourtella massiliensis</name>
    <dbReference type="NCBI Taxonomy" id="1632013"/>
    <lineage>
        <taxon>Bacteria</taxon>
        <taxon>Bacillati</taxon>
        <taxon>Bacillota</taxon>
        <taxon>Clostridia</taxon>
        <taxon>Eubacteriales</taxon>
        <taxon>Oscillospiraceae</taxon>
        <taxon>Drancourtella</taxon>
    </lineage>
</organism>
<gene>
    <name evidence="1" type="ORF">H6A32_09040</name>
</gene>
<sequence>MKKKLLYLFIVIAILACMLLIWLLKPAKSEKIVQDFLKEAFTKSESNSELYQKFQESSVVIGEGVKSEIEKQSQEKSKQAEQAFKDTYGRYLNDEGIEDFNNQLFDYFLGLYSKDEKWDVKEIKVTEDNNKYKFYVSLEMDDGETKVEGRMEIIDGKIGKISIT</sequence>
<evidence type="ECO:0008006" key="3">
    <source>
        <dbReference type="Google" id="ProtNLM"/>
    </source>
</evidence>
<proteinExistence type="predicted"/>
<dbReference type="PROSITE" id="PS51257">
    <property type="entry name" value="PROKAR_LIPOPROTEIN"/>
    <property type="match status" value="1"/>
</dbReference>
<evidence type="ECO:0000313" key="1">
    <source>
        <dbReference type="EMBL" id="MBM6744453.1"/>
    </source>
</evidence>
<protein>
    <recommendedName>
        <fullName evidence="3">DUF3887 domain-containing protein</fullName>
    </recommendedName>
</protein>
<reference evidence="1 2" key="1">
    <citation type="journal article" date="2021" name="Sci. Rep.">
        <title>The distribution of antibiotic resistance genes in chicken gut microbiota commensals.</title>
        <authorList>
            <person name="Juricova H."/>
            <person name="Matiasovicova J."/>
            <person name="Kubasova T."/>
            <person name="Cejkova D."/>
            <person name="Rychlik I."/>
        </authorList>
    </citation>
    <scope>NUCLEOTIDE SEQUENCE [LARGE SCALE GENOMIC DNA]</scope>
    <source>
        <strain evidence="1 2">An770</strain>
    </source>
</reference>
<evidence type="ECO:0000313" key="2">
    <source>
        <dbReference type="Proteomes" id="UP000775686"/>
    </source>
</evidence>
<accession>A0ABS2EHK4</accession>
<comment type="caution">
    <text evidence="1">The sequence shown here is derived from an EMBL/GenBank/DDBJ whole genome shotgun (WGS) entry which is preliminary data.</text>
</comment>
<dbReference type="EMBL" id="JACJKH010000014">
    <property type="protein sequence ID" value="MBM6744453.1"/>
    <property type="molecule type" value="Genomic_DNA"/>
</dbReference>